<dbReference type="PANTHER" id="PTHR43646:SF2">
    <property type="entry name" value="GLYCOSYLTRANSFERASE 2-LIKE DOMAIN-CONTAINING PROTEIN"/>
    <property type="match status" value="1"/>
</dbReference>
<dbReference type="Pfam" id="PF00535">
    <property type="entry name" value="Glycos_transf_2"/>
    <property type="match status" value="1"/>
</dbReference>
<evidence type="ECO:0000259" key="7">
    <source>
        <dbReference type="Pfam" id="PF00535"/>
    </source>
</evidence>
<accession>A0A1I2D351</accession>
<keyword evidence="6" id="KW-1133">Transmembrane helix</keyword>
<dbReference type="GO" id="GO:0016757">
    <property type="term" value="F:glycosyltransferase activity"/>
    <property type="evidence" value="ECO:0007669"/>
    <property type="project" value="UniProtKB-KW"/>
</dbReference>
<evidence type="ECO:0000256" key="6">
    <source>
        <dbReference type="SAM" id="Phobius"/>
    </source>
</evidence>
<keyword evidence="5 6" id="KW-0472">Membrane</keyword>
<protein>
    <submittedName>
        <fullName evidence="8">Glycosyltransferase, catalytic subunit of cellulose synthase and poly-beta-1,6-N-acetylglucosamine synthase</fullName>
    </submittedName>
</protein>
<dbReference type="InterPro" id="IPR001173">
    <property type="entry name" value="Glyco_trans_2-like"/>
</dbReference>
<keyword evidence="2" id="KW-1003">Cell membrane</keyword>
<dbReference type="Proteomes" id="UP000198964">
    <property type="component" value="Unassembled WGS sequence"/>
</dbReference>
<dbReference type="InterPro" id="IPR029044">
    <property type="entry name" value="Nucleotide-diphossugar_trans"/>
</dbReference>
<name>A0A1I2D351_9BACT</name>
<dbReference type="GO" id="GO:0005886">
    <property type="term" value="C:plasma membrane"/>
    <property type="evidence" value="ECO:0007669"/>
    <property type="project" value="UniProtKB-SubCell"/>
</dbReference>
<keyword evidence="4 8" id="KW-0808">Transferase</keyword>
<keyword evidence="9" id="KW-1185">Reference proteome</keyword>
<dbReference type="RefSeq" id="WP_093918615.1">
    <property type="nucleotide sequence ID" value="NZ_FONW01000001.1"/>
</dbReference>
<evidence type="ECO:0000256" key="2">
    <source>
        <dbReference type="ARBA" id="ARBA00022475"/>
    </source>
</evidence>
<evidence type="ECO:0000256" key="4">
    <source>
        <dbReference type="ARBA" id="ARBA00022679"/>
    </source>
</evidence>
<dbReference type="PANTHER" id="PTHR43646">
    <property type="entry name" value="GLYCOSYLTRANSFERASE"/>
    <property type="match status" value="1"/>
</dbReference>
<dbReference type="Gene3D" id="3.90.550.10">
    <property type="entry name" value="Spore Coat Polysaccharide Biosynthesis Protein SpsA, Chain A"/>
    <property type="match status" value="1"/>
</dbReference>
<reference evidence="8 9" key="1">
    <citation type="submission" date="2016-10" db="EMBL/GenBank/DDBJ databases">
        <authorList>
            <person name="de Groot N.N."/>
        </authorList>
    </citation>
    <scope>NUCLEOTIDE SEQUENCE [LARGE SCALE GENOMIC DNA]</scope>
    <source>
        <strain evidence="8 9">CGMCC 1.9156</strain>
    </source>
</reference>
<dbReference type="STRING" id="655355.SAMN05216283_101919"/>
<evidence type="ECO:0000313" key="9">
    <source>
        <dbReference type="Proteomes" id="UP000198964"/>
    </source>
</evidence>
<feature type="domain" description="Glycosyltransferase 2-like" evidence="7">
    <location>
        <begin position="44"/>
        <end position="166"/>
    </location>
</feature>
<dbReference type="AlphaFoldDB" id="A0A1I2D351"/>
<sequence>MTDLLIIAWAVLTFLALRTLVALANVVSQPYLPAARNKHKEKVSLLVPARNEEHNLPNILRAISQLNYPDFEVWVCNDQSTDKTIDILQEWQQHVDWLHYFDGETLPPNWTGKNFACHQLAQKARGHYWLFLDADVALAPDALQKAVDFFKEKNLSLLSIFPQQIMQNISEKMTVPVMNWILLTLLPLRLVLQAKNPLFAAGNGQFMLFDAKNYRLNRWHEKVKNRNVEDILIVRMMKEHQEHAAVLLGNGDVFCRMYRHYAGALQGFVKNVHEFFFGSRLLMLFFGLVVVGSPLLLYFALGWKGLLVYGVLLVVNRFLVSRASHQQYWANLFYHPLQMVFLALLMIENIRLRITKKAKWKGRKITI</sequence>
<organism evidence="8 9">
    <name type="scientific">Sunxiuqinia elliptica</name>
    <dbReference type="NCBI Taxonomy" id="655355"/>
    <lineage>
        <taxon>Bacteria</taxon>
        <taxon>Pseudomonadati</taxon>
        <taxon>Bacteroidota</taxon>
        <taxon>Bacteroidia</taxon>
        <taxon>Marinilabiliales</taxon>
        <taxon>Prolixibacteraceae</taxon>
        <taxon>Sunxiuqinia</taxon>
    </lineage>
</organism>
<keyword evidence="3" id="KW-0328">Glycosyltransferase</keyword>
<proteinExistence type="predicted"/>
<feature type="transmembrane region" description="Helical" evidence="6">
    <location>
        <begin position="281"/>
        <end position="301"/>
    </location>
</feature>
<evidence type="ECO:0000313" key="8">
    <source>
        <dbReference type="EMBL" id="SFE74946.1"/>
    </source>
</evidence>
<gene>
    <name evidence="8" type="ORF">SAMN05216283_101919</name>
</gene>
<dbReference type="EMBL" id="FONW01000001">
    <property type="protein sequence ID" value="SFE74946.1"/>
    <property type="molecule type" value="Genomic_DNA"/>
</dbReference>
<evidence type="ECO:0000256" key="1">
    <source>
        <dbReference type="ARBA" id="ARBA00004236"/>
    </source>
</evidence>
<comment type="subcellular location">
    <subcellularLocation>
        <location evidence="1">Cell membrane</location>
    </subcellularLocation>
</comment>
<evidence type="ECO:0000256" key="5">
    <source>
        <dbReference type="ARBA" id="ARBA00023136"/>
    </source>
</evidence>
<dbReference type="SUPFAM" id="SSF53448">
    <property type="entry name" value="Nucleotide-diphospho-sugar transferases"/>
    <property type="match status" value="1"/>
</dbReference>
<keyword evidence="6" id="KW-0812">Transmembrane</keyword>
<evidence type="ECO:0000256" key="3">
    <source>
        <dbReference type="ARBA" id="ARBA00022676"/>
    </source>
</evidence>
<feature type="transmembrane region" description="Helical" evidence="6">
    <location>
        <begin position="328"/>
        <end position="347"/>
    </location>
</feature>